<keyword evidence="2" id="KW-1185">Reference proteome</keyword>
<evidence type="ECO:0000313" key="1">
    <source>
        <dbReference type="EMBL" id="SEN50257.1"/>
    </source>
</evidence>
<dbReference type="EMBL" id="FODE01000008">
    <property type="protein sequence ID" value="SEN50257.1"/>
    <property type="molecule type" value="Genomic_DNA"/>
</dbReference>
<dbReference type="InterPro" id="IPR010774">
    <property type="entry name" value="YbcO"/>
</dbReference>
<dbReference type="Gene3D" id="3.30.50.20">
    <property type="entry name" value="prophage-derive protein ybcO"/>
    <property type="match status" value="1"/>
</dbReference>
<name>A0A1H8H3E6_9RHOB</name>
<organism evidence="1 2">
    <name type="scientific">Paracoccus alcaliphilus</name>
    <dbReference type="NCBI Taxonomy" id="34002"/>
    <lineage>
        <taxon>Bacteria</taxon>
        <taxon>Pseudomonadati</taxon>
        <taxon>Pseudomonadota</taxon>
        <taxon>Alphaproteobacteria</taxon>
        <taxon>Rhodobacterales</taxon>
        <taxon>Paracoccaceae</taxon>
        <taxon>Paracoccus</taxon>
    </lineage>
</organism>
<dbReference type="Pfam" id="PF07102">
    <property type="entry name" value="YbcO"/>
    <property type="match status" value="1"/>
</dbReference>
<evidence type="ECO:0008006" key="3">
    <source>
        <dbReference type="Google" id="ProtNLM"/>
    </source>
</evidence>
<reference evidence="1 2" key="1">
    <citation type="submission" date="2016-10" db="EMBL/GenBank/DDBJ databases">
        <authorList>
            <person name="de Groot N.N."/>
        </authorList>
    </citation>
    <scope>NUCLEOTIDE SEQUENCE [LARGE SCALE GENOMIC DNA]</scope>
    <source>
        <strain evidence="1 2">DSM 8512</strain>
    </source>
</reference>
<dbReference type="RefSeq" id="WP_090611280.1">
    <property type="nucleotide sequence ID" value="NZ_CP067124.1"/>
</dbReference>
<dbReference type="AlphaFoldDB" id="A0A1H8H3E6"/>
<protein>
    <recommendedName>
        <fullName evidence="3">DUF1364 domain-containing protein</fullName>
    </recommendedName>
</protein>
<accession>A0A1H8H3E6</accession>
<gene>
    <name evidence="1" type="ORF">SAMN04489859_100880</name>
</gene>
<proteinExistence type="predicted"/>
<dbReference type="STRING" id="34002.SAMN04489859_100880"/>
<dbReference type="OrthoDB" id="7068425at2"/>
<evidence type="ECO:0000313" key="2">
    <source>
        <dbReference type="Proteomes" id="UP000199054"/>
    </source>
</evidence>
<sequence>MSFIRLEGPQFKTPPCVSKAARDFARGQTCTLRLDGCNGGTDTTVLAHIRRYGWAGVGQKPHDFLAVHACQNCHDLLDSRSASAPIGDDDILRALGETQSRLYAAGLLTLKGSRK</sequence>
<dbReference type="Proteomes" id="UP000199054">
    <property type="component" value="Unassembled WGS sequence"/>
</dbReference>